<dbReference type="OrthoDB" id="103454at2759"/>
<dbReference type="InterPro" id="IPR014908">
    <property type="entry name" value="Nucleoporin_Nup133/Nup155_N"/>
</dbReference>
<accession>A0A167LLX9</accession>
<feature type="compositionally biased region" description="Low complexity" evidence="8">
    <location>
        <begin position="1107"/>
        <end position="1124"/>
    </location>
</feature>
<dbReference type="PANTHER" id="PTHR13405">
    <property type="entry name" value="NUCLEAR PORE COMPLEX PROTEIN NUP133"/>
    <property type="match status" value="1"/>
</dbReference>
<keyword evidence="4" id="KW-0509">mRNA transport</keyword>
<reference evidence="11 12" key="1">
    <citation type="journal article" date="2016" name="Genome Biol. Evol.">
        <title>Divergent and convergent evolution of fungal pathogenicity.</title>
        <authorList>
            <person name="Shang Y."/>
            <person name="Xiao G."/>
            <person name="Zheng P."/>
            <person name="Cen K."/>
            <person name="Zhan S."/>
            <person name="Wang C."/>
        </authorList>
    </citation>
    <scope>NUCLEOTIDE SEQUENCE [LARGE SCALE GENOMIC DNA]</scope>
    <source>
        <strain evidence="11 12">RCEF 264</strain>
    </source>
</reference>
<evidence type="ECO:0000256" key="7">
    <source>
        <dbReference type="ARBA" id="ARBA00023242"/>
    </source>
</evidence>
<evidence type="ECO:0000256" key="2">
    <source>
        <dbReference type="ARBA" id="ARBA00005569"/>
    </source>
</evidence>
<protein>
    <submittedName>
        <fullName evidence="11">Nuclear pore complex subunit</fullName>
    </submittedName>
</protein>
<evidence type="ECO:0000256" key="8">
    <source>
        <dbReference type="SAM" id="MobiDB-lite"/>
    </source>
</evidence>
<evidence type="ECO:0000256" key="4">
    <source>
        <dbReference type="ARBA" id="ARBA00022816"/>
    </source>
</evidence>
<evidence type="ECO:0000256" key="6">
    <source>
        <dbReference type="ARBA" id="ARBA00023010"/>
    </source>
</evidence>
<evidence type="ECO:0000259" key="10">
    <source>
        <dbReference type="Pfam" id="PF08801"/>
    </source>
</evidence>
<dbReference type="InterPro" id="IPR037624">
    <property type="entry name" value="Nup133-like"/>
</dbReference>
<dbReference type="FunFam" id="2.130.10.10:FF:001057">
    <property type="entry name" value="Nuclear pore complex subunit Nup133, putative"/>
    <property type="match status" value="1"/>
</dbReference>
<organism evidence="11 12">
    <name type="scientific">Niveomyces insectorum RCEF 264</name>
    <dbReference type="NCBI Taxonomy" id="1081102"/>
    <lineage>
        <taxon>Eukaryota</taxon>
        <taxon>Fungi</taxon>
        <taxon>Dikarya</taxon>
        <taxon>Ascomycota</taxon>
        <taxon>Pezizomycotina</taxon>
        <taxon>Sordariomycetes</taxon>
        <taxon>Hypocreomycetidae</taxon>
        <taxon>Hypocreales</taxon>
        <taxon>Cordycipitaceae</taxon>
        <taxon>Niveomyces</taxon>
    </lineage>
</organism>
<feature type="region of interest" description="Disordered" evidence="8">
    <location>
        <begin position="1"/>
        <end position="52"/>
    </location>
</feature>
<comment type="similarity">
    <text evidence="2">Belongs to the nucleoporin Nup133 family.</text>
</comment>
<keyword evidence="12" id="KW-1185">Reference proteome</keyword>
<evidence type="ECO:0000256" key="5">
    <source>
        <dbReference type="ARBA" id="ARBA00022927"/>
    </source>
</evidence>
<dbReference type="InterPro" id="IPR007187">
    <property type="entry name" value="Nucleoporin_Nup133/Nup155_C"/>
</dbReference>
<keyword evidence="3" id="KW-0813">Transport</keyword>
<dbReference type="Gene3D" id="1.20.58.1380">
    <property type="match status" value="1"/>
</dbReference>
<dbReference type="STRING" id="1081102.A0A167LLX9"/>
<dbReference type="GO" id="GO:0016973">
    <property type="term" value="P:poly(A)+ mRNA export from nucleus"/>
    <property type="evidence" value="ECO:0007669"/>
    <property type="project" value="TreeGrafter"/>
</dbReference>
<feature type="domain" description="Nucleoporin Nup133/Nup155-like N-terminal" evidence="10">
    <location>
        <begin position="111"/>
        <end position="584"/>
    </location>
</feature>
<dbReference type="PANTHER" id="PTHR13405:SF11">
    <property type="entry name" value="NUCLEAR PORE COMPLEX PROTEIN NUP133"/>
    <property type="match status" value="1"/>
</dbReference>
<dbReference type="SUPFAM" id="SSF117289">
    <property type="entry name" value="Nucleoporin domain"/>
    <property type="match status" value="1"/>
</dbReference>
<proteinExistence type="inferred from homology"/>
<dbReference type="Proteomes" id="UP000076874">
    <property type="component" value="Unassembled WGS sequence"/>
</dbReference>
<comment type="caution">
    <text evidence="11">The sequence shown here is derived from an EMBL/GenBank/DDBJ whole genome shotgun (WGS) entry which is preliminary data.</text>
</comment>
<gene>
    <name evidence="11" type="ORF">SPI_09471</name>
</gene>
<evidence type="ECO:0000256" key="3">
    <source>
        <dbReference type="ARBA" id="ARBA00022448"/>
    </source>
</evidence>
<evidence type="ECO:0000313" key="11">
    <source>
        <dbReference type="EMBL" id="OAA53242.1"/>
    </source>
</evidence>
<feature type="region of interest" description="Disordered" evidence="8">
    <location>
        <begin position="1102"/>
        <end position="1130"/>
    </location>
</feature>
<keyword evidence="5" id="KW-0653">Protein transport</keyword>
<dbReference type="EMBL" id="AZHD01000032">
    <property type="protein sequence ID" value="OAA53242.1"/>
    <property type="molecule type" value="Genomic_DNA"/>
</dbReference>
<sequence length="1415" mass="157923">MFSSHEGGPATATRSRRRQRPVSSENLTQQPKAKRQRLPLTEQTFVNPDAPPEMFQVKSDKVAVLNVKRDGIESPPQMTAAAPIKELSVRSKKTKAGERTSKGDGSAILASNNAYTVSKLPAFPDRLRTDIGSRQHGTVYPFSGYAIAMTHTHAIVWPYTANSPSPETFTFTLPYPSRHVSDPLPLAALVAPPASSEEPGLLVIMPTTGKVCYWESISSAATLDFLHQQRNGVEDIVHGLSSTEYITDIVNAEPAGFILLTSSSRVAYMIVRNGHGRPAISVQFMRTVALGSASAGFFGSIRHALKHSTHREDVVAVRAGPPLKVGERSIITASSKGRFDVWTVRRGGGYDALLEADSRHDIINALRRVDPTVVEADIGLLEVLDFVFVPRGIERKYTDAVRLSNAIETSDDSIHQLLVLVAFPEKGRSFKYYLLELFLSLDGNDHSVRVGMVRPVPCLSSLPNEQQKPATTGLRPRIYLPVPAVVAYVVFGRAVVIASLAQSPETPDSQLRGEASDLPAAYEDIIDLRHDGTSEIVGSGMEEPIYSTPGEPDAGMAPVGSRLHRYKSKNPAVIILVRGVGVIRLATADVERFIGERPPEVTAKSKLEQAVFYGIKDDNPLFFDGRGGSQFSDVAIGDAAMELSRDILESKTAFTPNVPTSLEGNLQTRASYLDRLTSHLSALRVDLSRSVRWRLLSDAEKMFTAANMWLLHQQFLADRADGKTTERKTIISEIVEYIHEDEKKNPNFDVGEVDRVRYFFVNDVWRMDLFVAWAYEIIKYVYKDHLLDDRGVTRLLYEGVEVNCRALNGAMEYRKDKLSFYGLGSEELEFGILVEGYDGLPEPWTSTFFITNNAKRLVDLCGNWLDQFYQTKTTSAANPDPGLIESIRKSLPNLTDRYLLALLEHYRWTQTRNIASERAYGDRCLGTYYEDRNAKVYRLKNYGLWDDAIEVAKKHHSISALAEIMVEEVRKLRNDAATVDAGTVRANEKRAFAMAKEQRVAEYFATYTEPFAFAVYEILLRDDGIKAVLDFPGDKAGYVTRFLRAKPELGKISWINDIEREKDVESAASTLLVLGLNREQQVWNKKIMLSLGKLALLAEQKPTSSLPTRPSASVSPPSSPPRASFSLHNNSVGTAKSTLSSEGDIDLINRQLCMIKIQGLLYSWVLPSITAAVDEAAELQLAMANHATRIPKRQKFLLHVFEDGVSRLLRHEVLDAFTLIDLLTMINVCKDEALMEEDVFFLALLVADAGLRGEDRQHAQRLIWRRCFIRDDWAQINNTQLQDDESTASILGLTAPYTTIYALCIQRKYDTSLPYTVVKPSDALGVYTDATEPATVSRFGNMEDTSWDKLLDAMRQEDTVLRRYIEKSRLDDWCRTATECAEKACQAEMDRLTKKVQRPEAAGLLKWKLSNLHSS</sequence>
<keyword evidence="7" id="KW-0539">Nucleus</keyword>
<dbReference type="GO" id="GO:0006606">
    <property type="term" value="P:protein import into nucleus"/>
    <property type="evidence" value="ECO:0007669"/>
    <property type="project" value="TreeGrafter"/>
</dbReference>
<evidence type="ECO:0000256" key="1">
    <source>
        <dbReference type="ARBA" id="ARBA00004259"/>
    </source>
</evidence>
<feature type="compositionally biased region" description="Polar residues" evidence="8">
    <location>
        <begin position="21"/>
        <end position="31"/>
    </location>
</feature>
<dbReference type="GO" id="GO:0031080">
    <property type="term" value="C:nuclear pore outer ring"/>
    <property type="evidence" value="ECO:0007669"/>
    <property type="project" value="TreeGrafter"/>
</dbReference>
<evidence type="ECO:0000259" key="9">
    <source>
        <dbReference type="Pfam" id="PF03177"/>
    </source>
</evidence>
<dbReference type="Pfam" id="PF08801">
    <property type="entry name" value="Nucleoporin_N"/>
    <property type="match status" value="1"/>
</dbReference>
<dbReference type="GO" id="GO:0017056">
    <property type="term" value="F:structural constituent of nuclear pore"/>
    <property type="evidence" value="ECO:0007669"/>
    <property type="project" value="InterPro"/>
</dbReference>
<dbReference type="Gene3D" id="2.130.10.10">
    <property type="entry name" value="YVTN repeat-like/Quinoprotein amine dehydrogenase"/>
    <property type="match status" value="1"/>
</dbReference>
<dbReference type="GO" id="GO:0000972">
    <property type="term" value="P:transcription-dependent tethering of RNA polymerase II gene DNA at nuclear periphery"/>
    <property type="evidence" value="ECO:0007669"/>
    <property type="project" value="TreeGrafter"/>
</dbReference>
<dbReference type="Pfam" id="PF03177">
    <property type="entry name" value="Nucleoporin_C"/>
    <property type="match status" value="1"/>
</dbReference>
<name>A0A167LLX9_9HYPO</name>
<feature type="domain" description="Nucleoporin Nup133/Nup155-like C-terminal" evidence="9">
    <location>
        <begin position="695"/>
        <end position="1376"/>
    </location>
</feature>
<keyword evidence="6" id="KW-0811">Translocation</keyword>
<dbReference type="InterPro" id="IPR015943">
    <property type="entry name" value="WD40/YVTN_repeat-like_dom_sf"/>
</dbReference>
<evidence type="ECO:0000313" key="12">
    <source>
        <dbReference type="Proteomes" id="UP000076874"/>
    </source>
</evidence>
<comment type="subcellular location">
    <subcellularLocation>
        <location evidence="1">Nucleus envelope</location>
    </subcellularLocation>
</comment>